<accession>A0A2N5ZBH5</accession>
<dbReference type="EMBL" id="PKTG01000123">
    <property type="protein sequence ID" value="PLX16007.1"/>
    <property type="molecule type" value="Genomic_DNA"/>
</dbReference>
<dbReference type="SUPFAM" id="SSF54523">
    <property type="entry name" value="Pili subunits"/>
    <property type="match status" value="1"/>
</dbReference>
<dbReference type="NCBIfam" id="TIGR02532">
    <property type="entry name" value="IV_pilin_GFxxxE"/>
    <property type="match status" value="1"/>
</dbReference>
<dbReference type="InterPro" id="IPR045584">
    <property type="entry name" value="Pilin-like"/>
</dbReference>
<reference evidence="2 3" key="1">
    <citation type="submission" date="2017-11" db="EMBL/GenBank/DDBJ databases">
        <title>Genome-resolved metagenomics identifies genetic mobility, metabolic interactions, and unexpected diversity in perchlorate-reducing communities.</title>
        <authorList>
            <person name="Barnum T.P."/>
            <person name="Figueroa I.A."/>
            <person name="Carlstrom C.I."/>
            <person name="Lucas L.N."/>
            <person name="Engelbrektson A.L."/>
            <person name="Coates J.D."/>
        </authorList>
    </citation>
    <scope>NUCLEOTIDE SEQUENCE [LARGE SCALE GENOMIC DNA]</scope>
    <source>
        <strain evidence="2">BM706</strain>
    </source>
</reference>
<evidence type="ECO:0000313" key="3">
    <source>
        <dbReference type="Proteomes" id="UP000234857"/>
    </source>
</evidence>
<dbReference type="Pfam" id="PF07963">
    <property type="entry name" value="N_methyl"/>
    <property type="match status" value="1"/>
</dbReference>
<protein>
    <recommendedName>
        <fullName evidence="4">Type II secretion system protein GspG C-terminal domain-containing protein</fullName>
    </recommendedName>
</protein>
<sequence>MPFRNKKAFTLIEIVITLAIILIVVSAATPYFKGVLRDMKVKKMMMDMQTIKKNMQEFRLKYGRWPDTVEELRGEFLQELPKNPAGYNYLIQVYQYNVGTPTEGTGVYVVSTGEVEFSYELLVGPR</sequence>
<dbReference type="AlphaFoldDB" id="A0A2N5ZBH5"/>
<name>A0A2N5ZBH5_MUIH1</name>
<proteinExistence type="predicted"/>
<keyword evidence="1" id="KW-1133">Transmembrane helix</keyword>
<evidence type="ECO:0000256" key="1">
    <source>
        <dbReference type="SAM" id="Phobius"/>
    </source>
</evidence>
<feature type="transmembrane region" description="Helical" evidence="1">
    <location>
        <begin position="12"/>
        <end position="36"/>
    </location>
</feature>
<dbReference type="Proteomes" id="UP000234857">
    <property type="component" value="Unassembled WGS sequence"/>
</dbReference>
<comment type="caution">
    <text evidence="2">The sequence shown here is derived from an EMBL/GenBank/DDBJ whole genome shotgun (WGS) entry which is preliminary data.</text>
</comment>
<dbReference type="Gene3D" id="3.30.700.10">
    <property type="entry name" value="Glycoprotein, Type 4 Pilin"/>
    <property type="match status" value="1"/>
</dbReference>
<evidence type="ECO:0000313" key="2">
    <source>
        <dbReference type="EMBL" id="PLX16007.1"/>
    </source>
</evidence>
<keyword evidence="1" id="KW-0812">Transmembrane</keyword>
<keyword evidence="1" id="KW-0472">Membrane</keyword>
<dbReference type="InterPro" id="IPR012902">
    <property type="entry name" value="N_methyl_site"/>
</dbReference>
<organism evidence="2 3">
    <name type="scientific">Muiribacterium halophilum</name>
    <dbReference type="NCBI Taxonomy" id="2053465"/>
    <lineage>
        <taxon>Bacteria</taxon>
        <taxon>Candidatus Muiribacteriota</taxon>
        <taxon>Candidatus Muiribacteriia</taxon>
        <taxon>Candidatus Muiribacteriales</taxon>
        <taxon>Candidatus Muiribacteriaceae</taxon>
        <taxon>Candidatus Muiribacterium</taxon>
    </lineage>
</organism>
<evidence type="ECO:0008006" key="4">
    <source>
        <dbReference type="Google" id="ProtNLM"/>
    </source>
</evidence>
<gene>
    <name evidence="2" type="ORF">C0601_11640</name>
</gene>